<dbReference type="InterPro" id="IPR008613">
    <property type="entry name" value="Excalibur_Ca-bd_domain"/>
</dbReference>
<sequence>MKKKLWLITCLLLGLSSLVFASESVYADSPIYRLYNRSNGEHLYTTSQNEKNVLYSQHGWGYEGVAWYAPDGGTPVYRLYNAGLQNHLYTSDLNEVRVLTSYHGWTKDNNGQPVFYSGGGTPIYRVYNPRLRGLHHWTTDRNEYNVLPRHGWSQEGIKFYANQLGNPIRTQYANPQPAPQPAPSPQPAQPYYPNCAAVRAAGKAPIRRGDPGYSYDLDRDRDGIACEIR</sequence>
<comment type="caution">
    <text evidence="4">The sequence shown here is derived from an EMBL/GenBank/DDBJ whole genome shotgun (WGS) entry which is preliminary data.</text>
</comment>
<keyword evidence="2" id="KW-0732">Signal</keyword>
<evidence type="ECO:0000256" key="2">
    <source>
        <dbReference type="SAM" id="SignalP"/>
    </source>
</evidence>
<feature type="region of interest" description="Disordered" evidence="1">
    <location>
        <begin position="173"/>
        <end position="192"/>
    </location>
</feature>
<dbReference type="RefSeq" id="WP_253365918.1">
    <property type="nucleotide sequence ID" value="NZ_JALJXU010000008.1"/>
</dbReference>
<dbReference type="InterPro" id="IPR043708">
    <property type="entry name" value="DUF5648"/>
</dbReference>
<reference evidence="4 5" key="1">
    <citation type="submission" date="2024-06" db="EMBL/GenBank/DDBJ databases">
        <title>Genomic Encyclopedia of Type Strains, Phase IV (KMG-IV): sequencing the most valuable type-strain genomes for metagenomic binning, comparative biology and taxonomic classification.</title>
        <authorList>
            <person name="Goeker M."/>
        </authorList>
    </citation>
    <scope>NUCLEOTIDE SEQUENCE [LARGE SCALE GENOMIC DNA]</scope>
    <source>
        <strain evidence="4 5">DSM 15349</strain>
    </source>
</reference>
<evidence type="ECO:0000259" key="3">
    <source>
        <dbReference type="SMART" id="SM00894"/>
    </source>
</evidence>
<evidence type="ECO:0000313" key="4">
    <source>
        <dbReference type="EMBL" id="MET3643416.1"/>
    </source>
</evidence>
<dbReference type="SMART" id="SM00894">
    <property type="entry name" value="Excalibur"/>
    <property type="match status" value="1"/>
</dbReference>
<name>A0ABV2JHN2_9STRE</name>
<feature type="signal peptide" evidence="2">
    <location>
        <begin position="1"/>
        <end position="21"/>
    </location>
</feature>
<accession>A0ABV2JHN2</accession>
<gene>
    <name evidence="4" type="ORF">ABID27_000033</name>
</gene>
<dbReference type="Proteomes" id="UP001549055">
    <property type="component" value="Unassembled WGS sequence"/>
</dbReference>
<keyword evidence="5" id="KW-1185">Reference proteome</keyword>
<dbReference type="Pfam" id="PF05901">
    <property type="entry name" value="Excalibur"/>
    <property type="match status" value="1"/>
</dbReference>
<proteinExistence type="predicted"/>
<protein>
    <recommendedName>
        <fullName evidence="3">Excalibur calcium-binding domain-containing protein</fullName>
    </recommendedName>
</protein>
<organism evidence="4 5">
    <name type="scientific">Streptococcus gallinaceus</name>
    <dbReference type="NCBI Taxonomy" id="165758"/>
    <lineage>
        <taxon>Bacteria</taxon>
        <taxon>Bacillati</taxon>
        <taxon>Bacillota</taxon>
        <taxon>Bacilli</taxon>
        <taxon>Lactobacillales</taxon>
        <taxon>Streptococcaceae</taxon>
        <taxon>Streptococcus</taxon>
    </lineage>
</organism>
<evidence type="ECO:0000256" key="1">
    <source>
        <dbReference type="SAM" id="MobiDB-lite"/>
    </source>
</evidence>
<dbReference type="EMBL" id="JBEPMK010000001">
    <property type="protein sequence ID" value="MET3643416.1"/>
    <property type="molecule type" value="Genomic_DNA"/>
</dbReference>
<feature type="compositionally biased region" description="Pro residues" evidence="1">
    <location>
        <begin position="176"/>
        <end position="190"/>
    </location>
</feature>
<feature type="domain" description="Excalibur calcium-binding" evidence="3">
    <location>
        <begin position="191"/>
        <end position="227"/>
    </location>
</feature>
<feature type="chain" id="PRO_5046475140" description="Excalibur calcium-binding domain-containing protein" evidence="2">
    <location>
        <begin position="22"/>
        <end position="229"/>
    </location>
</feature>
<dbReference type="Pfam" id="PF18885">
    <property type="entry name" value="DUF5648"/>
    <property type="match status" value="1"/>
</dbReference>
<evidence type="ECO:0000313" key="5">
    <source>
        <dbReference type="Proteomes" id="UP001549055"/>
    </source>
</evidence>